<comment type="caution">
    <text evidence="5">The sequence shown here is derived from an EMBL/GenBank/DDBJ whole genome shotgun (WGS) entry which is preliminary data.</text>
</comment>
<evidence type="ECO:0000256" key="4">
    <source>
        <dbReference type="ARBA" id="ARBA00023186"/>
    </source>
</evidence>
<dbReference type="InterPro" id="IPR020568">
    <property type="entry name" value="Ribosomal_Su5_D2-typ_SF"/>
</dbReference>
<dbReference type="Proteomes" id="UP000637383">
    <property type="component" value="Unassembled WGS sequence"/>
</dbReference>
<dbReference type="InterPro" id="IPR020575">
    <property type="entry name" value="Hsp90_N"/>
</dbReference>
<dbReference type="SUPFAM" id="SSF54211">
    <property type="entry name" value="Ribosomal protein S5 domain 2-like"/>
    <property type="match status" value="1"/>
</dbReference>
<keyword evidence="3 5" id="KW-0067">ATP-binding</keyword>
<keyword evidence="2" id="KW-0547">Nucleotide-binding</keyword>
<dbReference type="GO" id="GO:0005524">
    <property type="term" value="F:ATP binding"/>
    <property type="evidence" value="ECO:0007669"/>
    <property type="project" value="UniProtKB-KW"/>
</dbReference>
<evidence type="ECO:0000256" key="2">
    <source>
        <dbReference type="ARBA" id="ARBA00022741"/>
    </source>
</evidence>
<keyword evidence="6" id="KW-1185">Reference proteome</keyword>
<dbReference type="InterPro" id="IPR036890">
    <property type="entry name" value="HATPase_C_sf"/>
</dbReference>
<keyword evidence="4" id="KW-0143">Chaperone</keyword>
<evidence type="ECO:0000256" key="3">
    <source>
        <dbReference type="ARBA" id="ARBA00022840"/>
    </source>
</evidence>
<dbReference type="Pfam" id="PF00183">
    <property type="entry name" value="HSP90"/>
    <property type="match status" value="1"/>
</dbReference>
<evidence type="ECO:0000256" key="1">
    <source>
        <dbReference type="ARBA" id="ARBA00008239"/>
    </source>
</evidence>
<protein>
    <submittedName>
        <fullName evidence="5">ATP-binding protein</fullName>
    </submittedName>
</protein>
<organism evidence="5 6">
    <name type="scientific">Nostoc paludosum FACHB-159</name>
    <dbReference type="NCBI Taxonomy" id="2692908"/>
    <lineage>
        <taxon>Bacteria</taxon>
        <taxon>Bacillati</taxon>
        <taxon>Cyanobacteriota</taxon>
        <taxon>Cyanophyceae</taxon>
        <taxon>Nostocales</taxon>
        <taxon>Nostocaceae</taxon>
        <taxon>Nostoc</taxon>
    </lineage>
</organism>
<dbReference type="Pfam" id="PF13589">
    <property type="entry name" value="HATPase_c_3"/>
    <property type="match status" value="1"/>
</dbReference>
<evidence type="ECO:0000313" key="6">
    <source>
        <dbReference type="Proteomes" id="UP000637383"/>
    </source>
</evidence>
<dbReference type="EMBL" id="JACJTU010000043">
    <property type="protein sequence ID" value="MBD2738106.1"/>
    <property type="molecule type" value="Genomic_DNA"/>
</dbReference>
<reference evidence="5 6" key="1">
    <citation type="journal article" date="2020" name="ISME J.">
        <title>Comparative genomics reveals insights into cyanobacterial evolution and habitat adaptation.</title>
        <authorList>
            <person name="Chen M.Y."/>
            <person name="Teng W.K."/>
            <person name="Zhao L."/>
            <person name="Hu C.X."/>
            <person name="Zhou Y.K."/>
            <person name="Han B.P."/>
            <person name="Song L.R."/>
            <person name="Shu W.S."/>
        </authorList>
    </citation>
    <scope>NUCLEOTIDE SEQUENCE [LARGE SCALE GENOMIC DNA]</scope>
    <source>
        <strain evidence="5 6">FACHB-159</strain>
    </source>
</reference>
<comment type="similarity">
    <text evidence="1">Belongs to the heat shock protein 90 family.</text>
</comment>
<dbReference type="RefSeq" id="WP_190958664.1">
    <property type="nucleotide sequence ID" value="NZ_JACJTU010000043.1"/>
</dbReference>
<dbReference type="PRINTS" id="PR00775">
    <property type="entry name" value="HEATSHOCK90"/>
</dbReference>
<dbReference type="SUPFAM" id="SSF55874">
    <property type="entry name" value="ATPase domain of HSP90 chaperone/DNA topoisomerase II/histidine kinase"/>
    <property type="match status" value="1"/>
</dbReference>
<accession>A0ABR8KH52</accession>
<gene>
    <name evidence="5" type="ORF">H6H03_30190</name>
</gene>
<evidence type="ECO:0000313" key="5">
    <source>
        <dbReference type="EMBL" id="MBD2738106.1"/>
    </source>
</evidence>
<sequence length="870" mass="99802">MAEPLEQFKMETNFEGLIQLLAKSLYPEPDVFVRELIQNAHDSIVRRQEIEPDVAGRIDIELDSSNRKIIFRDNGIGMDRQDIKDFLSVIGSTGTGTARQKLKDEGRAAAYNLIGQFGIGMLSAFVVAEKVVVRTRKLKEKQAFAWHNTGSTDCILYADNRKEVGCEIIVSINPEYTFMLDEKRLREATVKYCDFVQFPISLNGQGPINAIDAPWHRGHWASKAEKEATYKQFINRRYPDVPLDVIPVEMNEPFQAKGALYITDQRIPGFSTTGVVDIFVRRMFVKSGDTTLLPSWAKFICGVIDSPDLQPTAARDNIQRNNSVFDFLQKRLGELIVERLIYLAEKEPNTFRQINRWHHLHLKGMAHQYDEFFQQVGELLLFETNRGEMSLREYLGKNATRKDKDAESKAPLYYFAYGGAAAQFYKLADARDWVVINAGSSFEEELLEKYAQTNHRTIYLERLDATDDPELFQRLNQKEEERFRQLELDLEGNLRRFGVNNVSVRMRRFDPASLPAVIILTPETEAEQKLQYMVNQPWFMEGMEDIAKEAMQQSKRRPLYLQLNAANELIQQLADMAGIERGSELVGKLMTGIYTSAILYSHNLLTQNNAEAIHTQFVGLLDILMKNRGIEIALKKELEEKRRQTLELQKKQVETTAKRPDHILIFMITPSDEYKLLEEAVRRVFERSPYCFEVQLAGGHIYKPGFLENVREHMLRAHGFIAEISDLNPNVMFELGAVMLSDDSRPIFSLRSQNAREDVPAALKEKLFVRYGSIKEPVETLEMAIRIAFERDGRIVHDGINALLAQRQKRFLSRMLLEALRFNLNSNEIASLMKDYKTVEDLLAAEPAEVAQKMGLQKYVIEAIQGELNG</sequence>
<proteinExistence type="inferred from homology"/>
<dbReference type="InterPro" id="IPR001404">
    <property type="entry name" value="Hsp90_fam"/>
</dbReference>
<name>A0ABR8KH52_9NOSO</name>
<dbReference type="PANTHER" id="PTHR11528">
    <property type="entry name" value="HEAT SHOCK PROTEIN 90 FAMILY MEMBER"/>
    <property type="match status" value="1"/>
</dbReference>
<dbReference type="Gene3D" id="3.30.565.10">
    <property type="entry name" value="Histidine kinase-like ATPase, C-terminal domain"/>
    <property type="match status" value="1"/>
</dbReference>
<dbReference type="Gene3D" id="3.30.230.80">
    <property type="match status" value="1"/>
</dbReference>